<organism evidence="3">
    <name type="scientific">Schistosoma curassoni</name>
    <dbReference type="NCBI Taxonomy" id="6186"/>
    <lineage>
        <taxon>Eukaryota</taxon>
        <taxon>Metazoa</taxon>
        <taxon>Spiralia</taxon>
        <taxon>Lophotrochozoa</taxon>
        <taxon>Platyhelminthes</taxon>
        <taxon>Trematoda</taxon>
        <taxon>Digenea</taxon>
        <taxon>Strigeidida</taxon>
        <taxon>Schistosomatoidea</taxon>
        <taxon>Schistosomatidae</taxon>
        <taxon>Schistosoma</taxon>
    </lineage>
</organism>
<keyword evidence="2" id="KW-1185">Reference proteome</keyword>
<protein>
    <submittedName>
        <fullName evidence="3">Transposase</fullName>
    </submittedName>
</protein>
<sequence length="80" mass="9429">MEKSWKGMKEALTSTCLEVPSRKKYHHKKWISIKILDKIEEKKNKKTAINISRTRADKVKTQAEYTLANKEVKKIKRADK</sequence>
<dbReference type="WBParaSite" id="SCUD_0001066401-mRNA-1">
    <property type="protein sequence ID" value="SCUD_0001066401-mRNA-1"/>
    <property type="gene ID" value="SCUD_0001066401"/>
</dbReference>
<gene>
    <name evidence="1" type="ORF">SCUD_LOCUS10664</name>
</gene>
<dbReference type="Proteomes" id="UP000279833">
    <property type="component" value="Unassembled WGS sequence"/>
</dbReference>
<dbReference type="EMBL" id="UZAK01033917">
    <property type="protein sequence ID" value="VDP40958.1"/>
    <property type="molecule type" value="Genomic_DNA"/>
</dbReference>
<proteinExistence type="predicted"/>
<evidence type="ECO:0000313" key="3">
    <source>
        <dbReference type="WBParaSite" id="SCUD_0001066401-mRNA-1"/>
    </source>
</evidence>
<evidence type="ECO:0000313" key="1">
    <source>
        <dbReference type="EMBL" id="VDP40958.1"/>
    </source>
</evidence>
<dbReference type="AlphaFoldDB" id="A0A183K6N9"/>
<name>A0A183K6N9_9TREM</name>
<evidence type="ECO:0000313" key="2">
    <source>
        <dbReference type="Proteomes" id="UP000279833"/>
    </source>
</evidence>
<accession>A0A183K6N9</accession>
<reference evidence="1 2" key="2">
    <citation type="submission" date="2018-11" db="EMBL/GenBank/DDBJ databases">
        <authorList>
            <consortium name="Pathogen Informatics"/>
        </authorList>
    </citation>
    <scope>NUCLEOTIDE SEQUENCE [LARGE SCALE GENOMIC DNA]</scope>
    <source>
        <strain evidence="1">Dakar</strain>
        <strain evidence="2">Dakar, Senegal</strain>
    </source>
</reference>
<reference evidence="3" key="1">
    <citation type="submission" date="2016-06" db="UniProtKB">
        <authorList>
            <consortium name="WormBaseParasite"/>
        </authorList>
    </citation>
    <scope>IDENTIFICATION</scope>
</reference>